<evidence type="ECO:0000259" key="1">
    <source>
        <dbReference type="Pfam" id="PF12697"/>
    </source>
</evidence>
<protein>
    <submittedName>
        <fullName evidence="2">Pimeloyl-ACP methyl ester carboxylesterase</fullName>
    </submittedName>
</protein>
<dbReference type="AlphaFoldDB" id="A0A841APB2"/>
<dbReference type="Gene3D" id="3.40.50.1820">
    <property type="entry name" value="alpha/beta hydrolase"/>
    <property type="match status" value="1"/>
</dbReference>
<organism evidence="2 3">
    <name type="scientific">Conyzicola lurida</name>
    <dbReference type="NCBI Taxonomy" id="1172621"/>
    <lineage>
        <taxon>Bacteria</taxon>
        <taxon>Bacillati</taxon>
        <taxon>Actinomycetota</taxon>
        <taxon>Actinomycetes</taxon>
        <taxon>Micrococcales</taxon>
        <taxon>Microbacteriaceae</taxon>
        <taxon>Conyzicola</taxon>
    </lineage>
</organism>
<dbReference type="Proteomes" id="UP000536685">
    <property type="component" value="Unassembled WGS sequence"/>
</dbReference>
<sequence length="245" mass="26116">MPGSAPISTVVLVHGLRTSSSMWRHQVLALSALGYTVITPDLPGHGSRMHERFTLAGGVETIDRAVAAAPGPVFLCGFSLGGYLAAHWAAAEPRDVTGILAASCGTQPSRVILDAWRVGAAAIHLLPDRGLGLNNAVVRAVIRDPEYADDVIAGGVALEVMQDVLRELRGIRMAHSLSRIEQPIWLVNGTLDHIRLQERSFLAATRHGTLVRIPGASHMVSVARPVEFTRVLVDAINSSRPADGL</sequence>
<dbReference type="EMBL" id="JACHMJ010000001">
    <property type="protein sequence ID" value="MBB5843423.1"/>
    <property type="molecule type" value="Genomic_DNA"/>
</dbReference>
<dbReference type="Pfam" id="PF12697">
    <property type="entry name" value="Abhydrolase_6"/>
    <property type="match status" value="1"/>
</dbReference>
<dbReference type="PANTHER" id="PTHR43194">
    <property type="entry name" value="HYDROLASE ALPHA/BETA FOLD FAMILY"/>
    <property type="match status" value="1"/>
</dbReference>
<comment type="caution">
    <text evidence="2">The sequence shown here is derived from an EMBL/GenBank/DDBJ whole genome shotgun (WGS) entry which is preliminary data.</text>
</comment>
<dbReference type="GO" id="GO:0003824">
    <property type="term" value="F:catalytic activity"/>
    <property type="evidence" value="ECO:0007669"/>
    <property type="project" value="UniProtKB-ARBA"/>
</dbReference>
<evidence type="ECO:0000313" key="3">
    <source>
        <dbReference type="Proteomes" id="UP000536685"/>
    </source>
</evidence>
<gene>
    <name evidence="2" type="ORF">HD599_001746</name>
</gene>
<dbReference type="PANTHER" id="PTHR43194:SF5">
    <property type="entry name" value="PIMELOYL-[ACYL-CARRIER PROTEIN] METHYL ESTER ESTERASE"/>
    <property type="match status" value="1"/>
</dbReference>
<accession>A0A841APB2</accession>
<dbReference type="RefSeq" id="WP_184236131.1">
    <property type="nucleotide sequence ID" value="NZ_JACHMJ010000001.1"/>
</dbReference>
<feature type="domain" description="AB hydrolase-1" evidence="1">
    <location>
        <begin position="10"/>
        <end position="228"/>
    </location>
</feature>
<name>A0A841APB2_9MICO</name>
<evidence type="ECO:0000313" key="2">
    <source>
        <dbReference type="EMBL" id="MBB5843423.1"/>
    </source>
</evidence>
<reference evidence="2 3" key="1">
    <citation type="submission" date="2020-08" db="EMBL/GenBank/DDBJ databases">
        <title>Sequencing the genomes of 1000 actinobacteria strains.</title>
        <authorList>
            <person name="Klenk H.-P."/>
        </authorList>
    </citation>
    <scope>NUCLEOTIDE SEQUENCE [LARGE SCALE GENOMIC DNA]</scope>
    <source>
        <strain evidence="2 3">DSM 105784</strain>
    </source>
</reference>
<dbReference type="SUPFAM" id="SSF53474">
    <property type="entry name" value="alpha/beta-Hydrolases"/>
    <property type="match status" value="1"/>
</dbReference>
<keyword evidence="3" id="KW-1185">Reference proteome</keyword>
<proteinExistence type="predicted"/>
<dbReference type="InterPro" id="IPR050228">
    <property type="entry name" value="Carboxylesterase_BioH"/>
</dbReference>
<dbReference type="InterPro" id="IPR029058">
    <property type="entry name" value="AB_hydrolase_fold"/>
</dbReference>
<dbReference type="InterPro" id="IPR000073">
    <property type="entry name" value="AB_hydrolase_1"/>
</dbReference>